<reference evidence="8 9" key="1">
    <citation type="submission" date="2014-04" db="EMBL/GenBank/DDBJ databases">
        <authorList>
            <consortium name="DOE Joint Genome Institute"/>
            <person name="Kuo A."/>
            <person name="Kohler A."/>
            <person name="Costa M.D."/>
            <person name="Nagy L.G."/>
            <person name="Floudas D."/>
            <person name="Copeland A."/>
            <person name="Barry K.W."/>
            <person name="Cichocki N."/>
            <person name="Veneault-Fourrey C."/>
            <person name="LaButti K."/>
            <person name="Lindquist E.A."/>
            <person name="Lipzen A."/>
            <person name="Lundell T."/>
            <person name="Morin E."/>
            <person name="Murat C."/>
            <person name="Sun H."/>
            <person name="Tunlid A."/>
            <person name="Henrissat B."/>
            <person name="Grigoriev I.V."/>
            <person name="Hibbett D.S."/>
            <person name="Martin F."/>
            <person name="Nordberg H.P."/>
            <person name="Cantor M.N."/>
            <person name="Hua S.X."/>
        </authorList>
    </citation>
    <scope>NUCLEOTIDE SEQUENCE [LARGE SCALE GENOMIC DNA]</scope>
    <source>
        <strain evidence="8 9">441</strain>
    </source>
</reference>
<dbReference type="InterPro" id="IPR001128">
    <property type="entry name" value="Cyt_P450"/>
</dbReference>
<evidence type="ECO:0000256" key="3">
    <source>
        <dbReference type="ARBA" id="ARBA00022617"/>
    </source>
</evidence>
<dbReference type="InterPro" id="IPR050364">
    <property type="entry name" value="Cytochrome_P450_fung"/>
</dbReference>
<gene>
    <name evidence="8" type="ORF">PISMIDRAFT_117768</name>
</gene>
<keyword evidence="3" id="KW-0349">Heme</keyword>
<keyword evidence="9" id="KW-1185">Reference proteome</keyword>
<evidence type="ECO:0000256" key="2">
    <source>
        <dbReference type="ARBA" id="ARBA00010617"/>
    </source>
</evidence>
<dbReference type="Pfam" id="PF00067">
    <property type="entry name" value="p450"/>
    <property type="match status" value="1"/>
</dbReference>
<dbReference type="AlphaFoldDB" id="A0A0C9YB42"/>
<dbReference type="GO" id="GO:0004497">
    <property type="term" value="F:monooxygenase activity"/>
    <property type="evidence" value="ECO:0007669"/>
    <property type="project" value="UniProtKB-KW"/>
</dbReference>
<dbReference type="SUPFAM" id="SSF48264">
    <property type="entry name" value="Cytochrome P450"/>
    <property type="match status" value="1"/>
</dbReference>
<proteinExistence type="inferred from homology"/>
<feature type="non-terminal residue" evidence="8">
    <location>
        <position position="1"/>
    </location>
</feature>
<keyword evidence="4" id="KW-0479">Metal-binding</keyword>
<dbReference type="GO" id="GO:0005506">
    <property type="term" value="F:iron ion binding"/>
    <property type="evidence" value="ECO:0007669"/>
    <property type="project" value="InterPro"/>
</dbReference>
<dbReference type="EMBL" id="KN833960">
    <property type="protein sequence ID" value="KIK14021.1"/>
    <property type="molecule type" value="Genomic_DNA"/>
</dbReference>
<dbReference type="HOGENOM" id="CLU_168463_2_0_1"/>
<organism evidence="8 9">
    <name type="scientific">Pisolithus microcarpus 441</name>
    <dbReference type="NCBI Taxonomy" id="765257"/>
    <lineage>
        <taxon>Eukaryota</taxon>
        <taxon>Fungi</taxon>
        <taxon>Dikarya</taxon>
        <taxon>Basidiomycota</taxon>
        <taxon>Agaricomycotina</taxon>
        <taxon>Agaricomycetes</taxon>
        <taxon>Agaricomycetidae</taxon>
        <taxon>Boletales</taxon>
        <taxon>Sclerodermatineae</taxon>
        <taxon>Pisolithaceae</taxon>
        <taxon>Pisolithus</taxon>
    </lineage>
</organism>
<dbReference type="InterPro" id="IPR036396">
    <property type="entry name" value="Cyt_P450_sf"/>
</dbReference>
<accession>A0A0C9YB42</accession>
<evidence type="ECO:0000256" key="5">
    <source>
        <dbReference type="ARBA" id="ARBA00023002"/>
    </source>
</evidence>
<keyword evidence="5" id="KW-0560">Oxidoreductase</keyword>
<dbReference type="GO" id="GO:0020037">
    <property type="term" value="F:heme binding"/>
    <property type="evidence" value="ECO:0007669"/>
    <property type="project" value="InterPro"/>
</dbReference>
<evidence type="ECO:0000256" key="6">
    <source>
        <dbReference type="ARBA" id="ARBA00023004"/>
    </source>
</evidence>
<dbReference type="Proteomes" id="UP000054018">
    <property type="component" value="Unassembled WGS sequence"/>
</dbReference>
<comment type="similarity">
    <text evidence="2">Belongs to the cytochrome P450 family.</text>
</comment>
<dbReference type="PANTHER" id="PTHR46300:SF7">
    <property type="entry name" value="P450, PUTATIVE (EUROFUNG)-RELATED"/>
    <property type="match status" value="1"/>
</dbReference>
<evidence type="ECO:0000313" key="8">
    <source>
        <dbReference type="EMBL" id="KIK14021.1"/>
    </source>
</evidence>
<name>A0A0C9YB42_9AGAM</name>
<dbReference type="Gene3D" id="1.10.630.10">
    <property type="entry name" value="Cytochrome P450"/>
    <property type="match status" value="1"/>
</dbReference>
<evidence type="ECO:0000256" key="1">
    <source>
        <dbReference type="ARBA" id="ARBA00001971"/>
    </source>
</evidence>
<comment type="cofactor">
    <cofactor evidence="1">
        <name>heme</name>
        <dbReference type="ChEBI" id="CHEBI:30413"/>
    </cofactor>
</comment>
<dbReference type="GO" id="GO:0016705">
    <property type="term" value="F:oxidoreductase activity, acting on paired donors, with incorporation or reduction of molecular oxygen"/>
    <property type="evidence" value="ECO:0007669"/>
    <property type="project" value="InterPro"/>
</dbReference>
<dbReference type="STRING" id="765257.A0A0C9YB42"/>
<reference evidence="9" key="2">
    <citation type="submission" date="2015-01" db="EMBL/GenBank/DDBJ databases">
        <title>Evolutionary Origins and Diversification of the Mycorrhizal Mutualists.</title>
        <authorList>
            <consortium name="DOE Joint Genome Institute"/>
            <consortium name="Mycorrhizal Genomics Consortium"/>
            <person name="Kohler A."/>
            <person name="Kuo A."/>
            <person name="Nagy L.G."/>
            <person name="Floudas D."/>
            <person name="Copeland A."/>
            <person name="Barry K.W."/>
            <person name="Cichocki N."/>
            <person name="Veneault-Fourrey C."/>
            <person name="LaButti K."/>
            <person name="Lindquist E.A."/>
            <person name="Lipzen A."/>
            <person name="Lundell T."/>
            <person name="Morin E."/>
            <person name="Murat C."/>
            <person name="Riley R."/>
            <person name="Ohm R."/>
            <person name="Sun H."/>
            <person name="Tunlid A."/>
            <person name="Henrissat B."/>
            <person name="Grigoriev I.V."/>
            <person name="Hibbett D.S."/>
            <person name="Martin F."/>
        </authorList>
    </citation>
    <scope>NUCLEOTIDE SEQUENCE [LARGE SCALE GENOMIC DNA]</scope>
    <source>
        <strain evidence="9">441</strain>
    </source>
</reference>
<evidence type="ECO:0000256" key="4">
    <source>
        <dbReference type="ARBA" id="ARBA00022723"/>
    </source>
</evidence>
<keyword evidence="7" id="KW-0503">Monooxygenase</keyword>
<dbReference type="OrthoDB" id="2789670at2759"/>
<evidence type="ECO:0000313" key="9">
    <source>
        <dbReference type="Proteomes" id="UP000054018"/>
    </source>
</evidence>
<evidence type="ECO:0000256" key="7">
    <source>
        <dbReference type="ARBA" id="ARBA00023033"/>
    </source>
</evidence>
<keyword evidence="6" id="KW-0408">Iron</keyword>
<dbReference type="PANTHER" id="PTHR46300">
    <property type="entry name" value="P450, PUTATIVE (EUROFUNG)-RELATED-RELATED"/>
    <property type="match status" value="1"/>
</dbReference>
<sequence length="66" mass="7538">LSIAYGFYHAMTLYPHVLKKVQVKLDAVIGTKRLLMFSDCPNLAYLEALFMELLQWHCPAPMSHAT</sequence>
<protein>
    <submittedName>
        <fullName evidence="8">Unplaced genomic scaffold scaffold_276, whole genome shotgun sequence</fullName>
    </submittedName>
</protein>